<dbReference type="Proteomes" id="UP001501496">
    <property type="component" value="Unassembled WGS sequence"/>
</dbReference>
<accession>A0ABP8C578</accession>
<dbReference type="Pfam" id="PF00593">
    <property type="entry name" value="TonB_dep_Rec_b-barrel"/>
    <property type="match status" value="1"/>
</dbReference>
<evidence type="ECO:0000256" key="2">
    <source>
        <dbReference type="ARBA" id="ARBA00022448"/>
    </source>
</evidence>
<evidence type="ECO:0000256" key="8">
    <source>
        <dbReference type="PROSITE-ProRule" id="PRU01360"/>
    </source>
</evidence>
<proteinExistence type="inferred from homology"/>
<evidence type="ECO:0000259" key="11">
    <source>
        <dbReference type="Pfam" id="PF07715"/>
    </source>
</evidence>
<dbReference type="Pfam" id="PF13715">
    <property type="entry name" value="CarbopepD_reg_2"/>
    <property type="match status" value="1"/>
</dbReference>
<feature type="domain" description="TonB-dependent receptor-like beta-barrel" evidence="10">
    <location>
        <begin position="378"/>
        <end position="956"/>
    </location>
</feature>
<sequence length="1003" mass="108489">MMVWLAGIAVGHAQNITVSGVASDESGIPLAGANIIVKGTTNGTQTDFDGNFSISAAKGATLVVSYLGYITKEITVSGTSLNVSLAEDASQLDEVVIIGYGSQKKSDLTGSVATVGAKDIEKYTYNDASQALQGKMAGVNVQAQGGAPGAGSVITIRGTGTFSNAGPLYVIDGMITGSMSNINPGDIATVSVLKDASATAIYGSRAANGVVIITTKKGKKGKISINLDTSFGFQSVINEPQWADATQYATIVNRSNDADGVPRYPANDTQFDPNYSSNLYDDSFRSASVSNTSLRLSGGGEHSVYSLSLNQFDQEGIIKFSEFKRTTVRANAGLDKGKFKMESTIGLTRTVNNPNPYFNKERNLLPTIRLKNDAGEWSADDRADRGITTAYGAFYGPGTIANELGIAALEERENTINNVLGNISASYEILEGLTYKLNLGMEAASRNNFTFSPDAQVIYNGTNKATSQLNETNTNSLNTLVEQTLNYSKTFGKHKVNALAGFTDQKNNSRSLGIVAINATNGISTAGAFSKDNLQSAPGEDITSTIQSYFGRLNYTFDDKYLLTASIRRDGSSLFREELRFGQFPSFALGWNLSNEKFMENFDALTNIKLRAGYGEIGSNNINAYDIVPTINLFSTYVLGDVNTRISGNAVTRGTNSNAFWETTKTTNFGLEFNALNSRLSVTMDYFIKKSEDILVDIQLPLYTGFSNTIPFNRGSIQNKGFEFLATYADQIGDLNFSVTGNFSTLDNEVTSLGGQAPIIGGGFTSNGLRGTRTEIGQPIGSFYGYVTDGIYQTNDEASAANDQEGNPIAGDLKFKDFDGDGLNPDDRRFLGSPIPNFEYGINITADYKNFDLSLFFNGVAGNKILNSTKYRGYFDFNGNYLADAINAWTPTNTNTNVPRNTQVDSGFNRRMSDFYLESGAYFRLRNAQIGYSLPDDVMDKIKLQKIRLYLSATNLFTISDYSGYYPEVGRNSRGGTSLFNAGVDEGNYPTPRTFQLGLQVSF</sequence>
<evidence type="ECO:0000313" key="12">
    <source>
        <dbReference type="EMBL" id="GAA4233905.1"/>
    </source>
</evidence>
<dbReference type="InterPro" id="IPR012910">
    <property type="entry name" value="Plug_dom"/>
</dbReference>
<evidence type="ECO:0000256" key="1">
    <source>
        <dbReference type="ARBA" id="ARBA00004571"/>
    </source>
</evidence>
<dbReference type="PROSITE" id="PS52016">
    <property type="entry name" value="TONB_DEPENDENT_REC_3"/>
    <property type="match status" value="1"/>
</dbReference>
<dbReference type="NCBIfam" id="TIGR04056">
    <property type="entry name" value="OMP_RagA_SusC"/>
    <property type="match status" value="1"/>
</dbReference>
<comment type="similarity">
    <text evidence="8 9">Belongs to the TonB-dependent receptor family.</text>
</comment>
<keyword evidence="3 8" id="KW-1134">Transmembrane beta strand</keyword>
<dbReference type="InterPro" id="IPR000531">
    <property type="entry name" value="Beta-barrel_TonB"/>
</dbReference>
<name>A0ABP8C578_9FLAO</name>
<organism evidence="12 13">
    <name type="scientific">Postechiella marina</name>
    <dbReference type="NCBI Taxonomy" id="943941"/>
    <lineage>
        <taxon>Bacteria</taxon>
        <taxon>Pseudomonadati</taxon>
        <taxon>Bacteroidota</taxon>
        <taxon>Flavobacteriia</taxon>
        <taxon>Flavobacteriales</taxon>
        <taxon>Flavobacteriaceae</taxon>
        <taxon>Postechiella</taxon>
    </lineage>
</organism>
<dbReference type="Gene3D" id="2.170.130.10">
    <property type="entry name" value="TonB-dependent receptor, plug domain"/>
    <property type="match status" value="1"/>
</dbReference>
<dbReference type="InterPro" id="IPR008969">
    <property type="entry name" value="CarboxyPept-like_regulatory"/>
</dbReference>
<dbReference type="Gene3D" id="2.40.170.20">
    <property type="entry name" value="TonB-dependent receptor, beta-barrel domain"/>
    <property type="match status" value="1"/>
</dbReference>
<dbReference type="Gene3D" id="2.60.40.1120">
    <property type="entry name" value="Carboxypeptidase-like, regulatory domain"/>
    <property type="match status" value="1"/>
</dbReference>
<protein>
    <submittedName>
        <fullName evidence="12">TonB-dependent receptor</fullName>
    </submittedName>
</protein>
<gene>
    <name evidence="12" type="ORF">GCM10022291_12080</name>
</gene>
<evidence type="ECO:0000256" key="9">
    <source>
        <dbReference type="RuleBase" id="RU003357"/>
    </source>
</evidence>
<evidence type="ECO:0000256" key="6">
    <source>
        <dbReference type="ARBA" id="ARBA00023136"/>
    </source>
</evidence>
<evidence type="ECO:0000313" key="13">
    <source>
        <dbReference type="Proteomes" id="UP001501496"/>
    </source>
</evidence>
<comment type="subcellular location">
    <subcellularLocation>
        <location evidence="1 8">Cell outer membrane</location>
        <topology evidence="1 8">Multi-pass membrane protein</topology>
    </subcellularLocation>
</comment>
<dbReference type="InterPro" id="IPR036942">
    <property type="entry name" value="Beta-barrel_TonB_sf"/>
</dbReference>
<dbReference type="NCBIfam" id="TIGR04057">
    <property type="entry name" value="SusC_RagA_signa"/>
    <property type="match status" value="1"/>
</dbReference>
<keyword evidence="5 9" id="KW-0798">TonB box</keyword>
<keyword evidence="7 8" id="KW-0998">Cell outer membrane</keyword>
<dbReference type="SUPFAM" id="SSF49464">
    <property type="entry name" value="Carboxypeptidase regulatory domain-like"/>
    <property type="match status" value="1"/>
</dbReference>
<dbReference type="SUPFAM" id="SSF56935">
    <property type="entry name" value="Porins"/>
    <property type="match status" value="1"/>
</dbReference>
<keyword evidence="13" id="KW-1185">Reference proteome</keyword>
<dbReference type="InterPro" id="IPR037066">
    <property type="entry name" value="Plug_dom_sf"/>
</dbReference>
<comment type="caution">
    <text evidence="12">The sequence shown here is derived from an EMBL/GenBank/DDBJ whole genome shotgun (WGS) entry which is preliminary data.</text>
</comment>
<dbReference type="EMBL" id="BAABCA010000002">
    <property type="protein sequence ID" value="GAA4233905.1"/>
    <property type="molecule type" value="Genomic_DNA"/>
</dbReference>
<evidence type="ECO:0000256" key="5">
    <source>
        <dbReference type="ARBA" id="ARBA00023077"/>
    </source>
</evidence>
<evidence type="ECO:0000256" key="7">
    <source>
        <dbReference type="ARBA" id="ARBA00023237"/>
    </source>
</evidence>
<keyword evidence="2 8" id="KW-0813">Transport</keyword>
<dbReference type="InterPro" id="IPR039426">
    <property type="entry name" value="TonB-dep_rcpt-like"/>
</dbReference>
<evidence type="ECO:0000259" key="10">
    <source>
        <dbReference type="Pfam" id="PF00593"/>
    </source>
</evidence>
<feature type="domain" description="TonB-dependent receptor plug" evidence="11">
    <location>
        <begin position="105"/>
        <end position="210"/>
    </location>
</feature>
<dbReference type="InterPro" id="IPR023996">
    <property type="entry name" value="TonB-dep_OMP_SusC/RagA"/>
</dbReference>
<dbReference type="InterPro" id="IPR023997">
    <property type="entry name" value="TonB-dep_OMP_SusC/RagA_CS"/>
</dbReference>
<dbReference type="Pfam" id="PF07715">
    <property type="entry name" value="Plug"/>
    <property type="match status" value="1"/>
</dbReference>
<keyword evidence="12" id="KW-0675">Receptor</keyword>
<evidence type="ECO:0000256" key="4">
    <source>
        <dbReference type="ARBA" id="ARBA00022692"/>
    </source>
</evidence>
<keyword evidence="4 8" id="KW-0812">Transmembrane</keyword>
<evidence type="ECO:0000256" key="3">
    <source>
        <dbReference type="ARBA" id="ARBA00022452"/>
    </source>
</evidence>
<reference evidence="13" key="1">
    <citation type="journal article" date="2019" name="Int. J. Syst. Evol. Microbiol.">
        <title>The Global Catalogue of Microorganisms (GCM) 10K type strain sequencing project: providing services to taxonomists for standard genome sequencing and annotation.</title>
        <authorList>
            <consortium name="The Broad Institute Genomics Platform"/>
            <consortium name="The Broad Institute Genome Sequencing Center for Infectious Disease"/>
            <person name="Wu L."/>
            <person name="Ma J."/>
        </authorList>
    </citation>
    <scope>NUCLEOTIDE SEQUENCE [LARGE SCALE GENOMIC DNA]</scope>
    <source>
        <strain evidence="13">JCM 17630</strain>
    </source>
</reference>
<keyword evidence="6 8" id="KW-0472">Membrane</keyword>